<keyword evidence="3 8" id="KW-0813">Transport</keyword>
<accession>A0A8I1KJQ9</accession>
<dbReference type="GO" id="GO:0005886">
    <property type="term" value="C:plasma membrane"/>
    <property type="evidence" value="ECO:0007669"/>
    <property type="project" value="UniProtKB-SubCell"/>
</dbReference>
<dbReference type="PANTHER" id="PTHR43029">
    <property type="entry name" value="AMMONIUM TRANSPORTER MEP2"/>
    <property type="match status" value="1"/>
</dbReference>
<evidence type="ECO:0000256" key="9">
    <source>
        <dbReference type="SAM" id="SignalP"/>
    </source>
</evidence>
<dbReference type="EMBL" id="JAEMUK010000011">
    <property type="protein sequence ID" value="MBJ7543159.1"/>
    <property type="molecule type" value="Genomic_DNA"/>
</dbReference>
<feature type="transmembrane region" description="Helical" evidence="8">
    <location>
        <begin position="167"/>
        <end position="189"/>
    </location>
</feature>
<dbReference type="InterPro" id="IPR024041">
    <property type="entry name" value="NH4_transpt_AmtB-like_dom"/>
</dbReference>
<evidence type="ECO:0000313" key="11">
    <source>
        <dbReference type="EMBL" id="MBJ7543159.1"/>
    </source>
</evidence>
<evidence type="ECO:0000259" key="10">
    <source>
        <dbReference type="Pfam" id="PF00909"/>
    </source>
</evidence>
<feature type="transmembrane region" description="Helical" evidence="8">
    <location>
        <begin position="313"/>
        <end position="332"/>
    </location>
</feature>
<feature type="transmembrane region" description="Helical" evidence="8">
    <location>
        <begin position="281"/>
        <end position="301"/>
    </location>
</feature>
<evidence type="ECO:0000256" key="3">
    <source>
        <dbReference type="ARBA" id="ARBA00022448"/>
    </source>
</evidence>
<dbReference type="NCBIfam" id="TIGR00836">
    <property type="entry name" value="amt"/>
    <property type="match status" value="1"/>
</dbReference>
<comment type="similarity">
    <text evidence="2 8">Belongs to the ammonia transporter channel (TC 1.A.11.2) family.</text>
</comment>
<evidence type="ECO:0000256" key="2">
    <source>
        <dbReference type="ARBA" id="ARBA00005887"/>
    </source>
</evidence>
<keyword evidence="9" id="KW-0732">Signal</keyword>
<proteinExistence type="inferred from homology"/>
<evidence type="ECO:0000256" key="6">
    <source>
        <dbReference type="ARBA" id="ARBA00023136"/>
    </source>
</evidence>
<feature type="domain" description="Ammonium transporter AmtB-like" evidence="10">
    <location>
        <begin position="71"/>
        <end position="508"/>
    </location>
</feature>
<keyword evidence="4 8" id="KW-0812">Transmembrane</keyword>
<keyword evidence="5 8" id="KW-1133">Transmembrane helix</keyword>
<evidence type="ECO:0000256" key="4">
    <source>
        <dbReference type="ARBA" id="ARBA00022692"/>
    </source>
</evidence>
<dbReference type="PROSITE" id="PS01219">
    <property type="entry name" value="AMMONIUM_TRANSP"/>
    <property type="match status" value="1"/>
</dbReference>
<feature type="transmembrane region" description="Helical" evidence="8">
    <location>
        <begin position="103"/>
        <end position="121"/>
    </location>
</feature>
<feature type="chain" id="PRO_5034778908" description="Ammonium transporter" evidence="9">
    <location>
        <begin position="21"/>
        <end position="510"/>
    </location>
</feature>
<evidence type="ECO:0000313" key="12">
    <source>
        <dbReference type="Proteomes" id="UP000623250"/>
    </source>
</evidence>
<feature type="transmembrane region" description="Helical" evidence="8">
    <location>
        <begin position="400"/>
        <end position="423"/>
    </location>
</feature>
<feature type="transmembrane region" description="Helical" evidence="8">
    <location>
        <begin position="467"/>
        <end position="487"/>
    </location>
</feature>
<evidence type="ECO:0000256" key="5">
    <source>
        <dbReference type="ARBA" id="ARBA00022989"/>
    </source>
</evidence>
<feature type="transmembrane region" description="Helical" evidence="8">
    <location>
        <begin position="71"/>
        <end position="91"/>
    </location>
</feature>
<feature type="transmembrane region" description="Helical" evidence="8">
    <location>
        <begin position="344"/>
        <end position="362"/>
    </location>
</feature>
<evidence type="ECO:0000256" key="1">
    <source>
        <dbReference type="ARBA" id="ARBA00004141"/>
    </source>
</evidence>
<protein>
    <recommendedName>
        <fullName evidence="8">Ammonium transporter</fullName>
    </recommendedName>
</protein>
<feature type="transmembrane region" description="Helical" evidence="8">
    <location>
        <begin position="368"/>
        <end position="388"/>
    </location>
</feature>
<reference evidence="11 12" key="1">
    <citation type="submission" date="2020-12" db="EMBL/GenBank/DDBJ databases">
        <title>Revised draft genomes of Rhodomicrobium vannielii ATCC 17100 and Rhodomicrobium udaipurense JA643.</title>
        <authorList>
            <person name="Conners E.M."/>
            <person name="Davenport E.J."/>
            <person name="Bose A."/>
        </authorList>
    </citation>
    <scope>NUCLEOTIDE SEQUENCE [LARGE SCALE GENOMIC DNA]</scope>
    <source>
        <strain evidence="11 12">JA643</strain>
    </source>
</reference>
<dbReference type="PANTHER" id="PTHR43029:SF10">
    <property type="entry name" value="AMMONIUM TRANSPORTER MEP2"/>
    <property type="match status" value="1"/>
</dbReference>
<comment type="subcellular location">
    <subcellularLocation>
        <location evidence="8">Cell membrane</location>
        <topology evidence="8">Multi-pass membrane protein</topology>
    </subcellularLocation>
    <subcellularLocation>
        <location evidence="1">Membrane</location>
        <topology evidence="1">Multi-pass membrane protein</topology>
    </subcellularLocation>
</comment>
<evidence type="ECO:0000256" key="8">
    <source>
        <dbReference type="RuleBase" id="RU362002"/>
    </source>
</evidence>
<keyword evidence="12" id="KW-1185">Reference proteome</keyword>
<sequence>MTPVWRNLALLGATALGAMALVDPSLAQEAATAATDAAAAAPEAVAEAAAAVATTAAKAPELVISKADDTWVLVSTILVFMMSVPALALFYGGMVRTKNMLSVLTQVLAIQCVVMIIWFIYGYSLAFTAGSGASAPFVGGFDRLFLSGVDVSTAAATFTPGVAIHELTFICFQMTFATLTTALAIGAFAERMKFTAVLAFAVLWPTLVYFPVAHMVWSNPGPADLALNNEAALAASGFGFQMGALDFAGGTVVHINAGLAGLIGALLVGRRIGYGKEPMPPHSLTLTMVGAALLWVGWFGFNAGSALEASGTASLAMLNTFIATAGAGLAWLLVEWLFKGKPSLLGLASGVVAGLVAVTPAAGFAGPAGALILGLVAGAVCFFFCTAVKSALGYDDTLDVFGVHAIGGILGAIGTGIVAAPIYGGTGVTDYTKCEIVNGVLTANCPIGEYDLAAQVLIQLKNIALTGGWTIVGSVIVFLIISVIIGLRVSTEKEREGLDISEHGERAYNM</sequence>
<dbReference type="InterPro" id="IPR018047">
    <property type="entry name" value="Ammonium_transpt_CS"/>
</dbReference>
<gene>
    <name evidence="11" type="ORF">JDN41_06265</name>
</gene>
<dbReference type="InterPro" id="IPR001905">
    <property type="entry name" value="Ammonium_transpt"/>
</dbReference>
<dbReference type="InterPro" id="IPR029020">
    <property type="entry name" value="Ammonium/urea_transptr"/>
</dbReference>
<feature type="transmembrane region" description="Helical" evidence="8">
    <location>
        <begin position="196"/>
        <end position="217"/>
    </location>
</feature>
<evidence type="ECO:0000256" key="7">
    <source>
        <dbReference type="ARBA" id="ARBA00023177"/>
    </source>
</evidence>
<dbReference type="Pfam" id="PF00909">
    <property type="entry name" value="Ammonium_transp"/>
    <property type="match status" value="1"/>
</dbReference>
<dbReference type="AlphaFoldDB" id="A0A8I1KJQ9"/>
<dbReference type="GO" id="GO:0008519">
    <property type="term" value="F:ammonium channel activity"/>
    <property type="evidence" value="ECO:0007669"/>
    <property type="project" value="InterPro"/>
</dbReference>
<organism evidence="11 12">
    <name type="scientific">Rhodomicrobium udaipurense</name>
    <dbReference type="NCBI Taxonomy" id="1202716"/>
    <lineage>
        <taxon>Bacteria</taxon>
        <taxon>Pseudomonadati</taxon>
        <taxon>Pseudomonadota</taxon>
        <taxon>Alphaproteobacteria</taxon>
        <taxon>Hyphomicrobiales</taxon>
        <taxon>Hyphomicrobiaceae</taxon>
        <taxon>Rhodomicrobium</taxon>
    </lineage>
</organism>
<comment type="caution">
    <text evidence="11">The sequence shown here is derived from an EMBL/GenBank/DDBJ whole genome shotgun (WGS) entry which is preliminary data.</text>
</comment>
<keyword evidence="7 8" id="KW-0924">Ammonia transport</keyword>
<dbReference type="Proteomes" id="UP000623250">
    <property type="component" value="Unassembled WGS sequence"/>
</dbReference>
<dbReference type="Gene3D" id="1.10.3430.10">
    <property type="entry name" value="Ammonium transporter AmtB like domains"/>
    <property type="match status" value="1"/>
</dbReference>
<name>A0A8I1KJQ9_9HYPH</name>
<keyword evidence="6 8" id="KW-0472">Membrane</keyword>
<feature type="signal peptide" evidence="9">
    <location>
        <begin position="1"/>
        <end position="20"/>
    </location>
</feature>
<feature type="transmembrane region" description="Helical" evidence="8">
    <location>
        <begin position="247"/>
        <end position="269"/>
    </location>
</feature>
<dbReference type="SUPFAM" id="SSF111352">
    <property type="entry name" value="Ammonium transporter"/>
    <property type="match status" value="1"/>
</dbReference>